<dbReference type="EMBL" id="DVLT01000037">
    <property type="protein sequence ID" value="HIU02628.1"/>
    <property type="molecule type" value="Genomic_DNA"/>
</dbReference>
<comment type="caution">
    <text evidence="1">The sequence shown here is derived from an EMBL/GenBank/DDBJ whole genome shotgun (WGS) entry which is preliminary data.</text>
</comment>
<accession>A0A9D1KWQ4</accession>
<reference evidence="1" key="2">
    <citation type="journal article" date="2021" name="PeerJ">
        <title>Extensive microbial diversity within the chicken gut microbiome revealed by metagenomics and culture.</title>
        <authorList>
            <person name="Gilroy R."/>
            <person name="Ravi A."/>
            <person name="Getino M."/>
            <person name="Pursley I."/>
            <person name="Horton D.L."/>
            <person name="Alikhan N.F."/>
            <person name="Baker D."/>
            <person name="Gharbi K."/>
            <person name="Hall N."/>
            <person name="Watson M."/>
            <person name="Adriaenssens E.M."/>
            <person name="Foster-Nyarko E."/>
            <person name="Jarju S."/>
            <person name="Secka A."/>
            <person name="Antonio M."/>
            <person name="Oren A."/>
            <person name="Chaudhuri R.R."/>
            <person name="La Ragione R."/>
            <person name="Hildebrand F."/>
            <person name="Pallen M.J."/>
        </authorList>
    </citation>
    <scope>NUCLEOTIDE SEQUENCE</scope>
    <source>
        <strain evidence="1">CHK187-14744</strain>
    </source>
</reference>
<proteinExistence type="predicted"/>
<evidence type="ECO:0000313" key="2">
    <source>
        <dbReference type="Proteomes" id="UP000824164"/>
    </source>
</evidence>
<gene>
    <name evidence="1" type="ORF">IAB63_05185</name>
</gene>
<dbReference type="AlphaFoldDB" id="A0A9D1KWQ4"/>
<organism evidence="1 2">
    <name type="scientific">Candidatus Onthocola gallistercoris</name>
    <dbReference type="NCBI Taxonomy" id="2840876"/>
    <lineage>
        <taxon>Bacteria</taxon>
        <taxon>Bacillati</taxon>
        <taxon>Bacillota</taxon>
        <taxon>Bacilli</taxon>
        <taxon>Candidatus Onthocola</taxon>
    </lineage>
</organism>
<sequence>MNQKSKGFVLIVIACLWMWGGCDGVSRENDAAYETAKVLKEGYETGIEETTEGSVQDREKNCFEKTFGSYELPKDWIESEEHSTAERFFYVKTGDEKKDRPDNISVHEGENPYAQSEHEAFREAILRQLSAQISGDEDVTLYGEGYTAEGGSTVYRFTIEESETGIVTTMYYIVGDYRYVLIHETNFTGDPSADEAARQVADTFRWDV</sequence>
<dbReference type="PROSITE" id="PS51257">
    <property type="entry name" value="PROKAR_LIPOPROTEIN"/>
    <property type="match status" value="1"/>
</dbReference>
<reference evidence="1" key="1">
    <citation type="submission" date="2020-10" db="EMBL/GenBank/DDBJ databases">
        <authorList>
            <person name="Gilroy R."/>
        </authorList>
    </citation>
    <scope>NUCLEOTIDE SEQUENCE</scope>
    <source>
        <strain evidence="1">CHK187-14744</strain>
    </source>
</reference>
<name>A0A9D1KWQ4_9FIRM</name>
<protein>
    <submittedName>
        <fullName evidence="1">Uncharacterized protein</fullName>
    </submittedName>
</protein>
<dbReference type="Proteomes" id="UP000824164">
    <property type="component" value="Unassembled WGS sequence"/>
</dbReference>
<evidence type="ECO:0000313" key="1">
    <source>
        <dbReference type="EMBL" id="HIU02628.1"/>
    </source>
</evidence>